<feature type="transmembrane region" description="Helical" evidence="5">
    <location>
        <begin position="128"/>
        <end position="147"/>
    </location>
</feature>
<keyword evidence="5" id="KW-0186">Copper</keyword>
<gene>
    <name evidence="7" type="ORF">JKP88DRAFT_201660</name>
</gene>
<dbReference type="PANTHER" id="PTHR12483:SF27">
    <property type="entry name" value="COPPER TRANSPORT PROTEIN CTR1"/>
    <property type="match status" value="1"/>
</dbReference>
<evidence type="ECO:0000256" key="1">
    <source>
        <dbReference type="ARBA" id="ARBA00004141"/>
    </source>
</evidence>
<accession>A0A835YQY3</accession>
<keyword evidence="5" id="KW-0813">Transport</keyword>
<evidence type="ECO:0000256" key="5">
    <source>
        <dbReference type="RuleBase" id="RU367022"/>
    </source>
</evidence>
<dbReference type="InterPro" id="IPR007274">
    <property type="entry name" value="Cop_transporter"/>
</dbReference>
<keyword evidence="4 5" id="KW-0472">Membrane</keyword>
<organism evidence="7 8">
    <name type="scientific">Tribonema minus</name>
    <dbReference type="NCBI Taxonomy" id="303371"/>
    <lineage>
        <taxon>Eukaryota</taxon>
        <taxon>Sar</taxon>
        <taxon>Stramenopiles</taxon>
        <taxon>Ochrophyta</taxon>
        <taxon>PX clade</taxon>
        <taxon>Xanthophyceae</taxon>
        <taxon>Tribonematales</taxon>
        <taxon>Tribonemataceae</taxon>
        <taxon>Tribonema</taxon>
    </lineage>
</organism>
<keyword evidence="8" id="KW-1185">Reference proteome</keyword>
<name>A0A835YQY3_9STRA</name>
<comment type="subcellular location">
    <subcellularLocation>
        <location evidence="1 5">Membrane</location>
        <topology evidence="1 5">Multi-pass membrane protein</topology>
    </subcellularLocation>
</comment>
<dbReference type="GO" id="GO:0005375">
    <property type="term" value="F:copper ion transmembrane transporter activity"/>
    <property type="evidence" value="ECO:0007669"/>
    <property type="project" value="UniProtKB-UniRule"/>
</dbReference>
<evidence type="ECO:0000313" key="7">
    <source>
        <dbReference type="EMBL" id="KAG5178417.1"/>
    </source>
</evidence>
<evidence type="ECO:0000256" key="4">
    <source>
        <dbReference type="ARBA" id="ARBA00023136"/>
    </source>
</evidence>
<proteinExistence type="inferred from homology"/>
<evidence type="ECO:0000256" key="2">
    <source>
        <dbReference type="ARBA" id="ARBA00022692"/>
    </source>
</evidence>
<keyword evidence="2 5" id="KW-0812">Transmembrane</keyword>
<comment type="caution">
    <text evidence="7">The sequence shown here is derived from an EMBL/GenBank/DDBJ whole genome shotgun (WGS) entry which is preliminary data.</text>
</comment>
<dbReference type="AlphaFoldDB" id="A0A835YQY3"/>
<evidence type="ECO:0000256" key="3">
    <source>
        <dbReference type="ARBA" id="ARBA00022989"/>
    </source>
</evidence>
<evidence type="ECO:0000313" key="8">
    <source>
        <dbReference type="Proteomes" id="UP000664859"/>
    </source>
</evidence>
<dbReference type="EMBL" id="JAFCMP010000515">
    <property type="protein sequence ID" value="KAG5178417.1"/>
    <property type="molecule type" value="Genomic_DNA"/>
</dbReference>
<reference evidence="7" key="1">
    <citation type="submission" date="2021-02" db="EMBL/GenBank/DDBJ databases">
        <title>First Annotated Genome of the Yellow-green Alga Tribonema minus.</title>
        <authorList>
            <person name="Mahan K.M."/>
        </authorList>
    </citation>
    <scope>NUCLEOTIDE SEQUENCE</scope>
    <source>
        <strain evidence="7">UTEX B ZZ1240</strain>
    </source>
</reference>
<keyword evidence="3 5" id="KW-1133">Transmembrane helix</keyword>
<protein>
    <recommendedName>
        <fullName evidence="5">Copper transport protein</fullName>
    </recommendedName>
</protein>
<evidence type="ECO:0000256" key="6">
    <source>
        <dbReference type="SAM" id="MobiDB-lite"/>
    </source>
</evidence>
<comment type="similarity">
    <text evidence="5">Belongs to the copper transporter (Ctr) (TC 1.A.56) family. SLC31A subfamily.</text>
</comment>
<dbReference type="PANTHER" id="PTHR12483">
    <property type="entry name" value="SOLUTE CARRIER FAMILY 31 COPPER TRANSPORTERS"/>
    <property type="match status" value="1"/>
</dbReference>
<feature type="region of interest" description="Disordered" evidence="6">
    <location>
        <begin position="160"/>
        <end position="183"/>
    </location>
</feature>
<keyword evidence="5" id="KW-0187">Copper transport</keyword>
<dbReference type="OrthoDB" id="189577at2759"/>
<sequence>MASMSHMHGGGGSSGVDQMGGGSAAASTFCTGSGTVMQNGFQTSFTNGSCVIWLFPGAILDTEGKYAAAVIGTFLLAFGNEGLRWLRTRMAAEQAPPPPRPPPSLALSVAQMVNAYWLMLLTMLYESVMFSMIVLGLMAGYFAFNYGDARAARKQRSAATKGLGADDSSAEVSPEGSDDGMNAKALPTATFVSSSTPCCTNV</sequence>
<keyword evidence="5" id="KW-0406">Ion transport</keyword>
<dbReference type="Pfam" id="PF04145">
    <property type="entry name" value="Ctr"/>
    <property type="match status" value="1"/>
</dbReference>
<dbReference type="Proteomes" id="UP000664859">
    <property type="component" value="Unassembled WGS sequence"/>
</dbReference>
<dbReference type="GO" id="GO:0005886">
    <property type="term" value="C:plasma membrane"/>
    <property type="evidence" value="ECO:0007669"/>
    <property type="project" value="TreeGrafter"/>
</dbReference>